<dbReference type="STRING" id="1043493.SAMN05421637_1443"/>
<accession>A0A1H6XY37</accession>
<dbReference type="OrthoDB" id="5148967at2"/>
<evidence type="ECO:0008006" key="3">
    <source>
        <dbReference type="Google" id="ProtNLM"/>
    </source>
</evidence>
<reference evidence="2" key="1">
    <citation type="submission" date="2016-10" db="EMBL/GenBank/DDBJ databases">
        <authorList>
            <person name="Varghese N."/>
        </authorList>
    </citation>
    <scope>NUCLEOTIDE SEQUENCE [LARGE SCALE GENOMIC DNA]</scope>
    <source>
        <strain evidence="2">DSM 24868</strain>
    </source>
</reference>
<dbReference type="EMBL" id="FNZI01000003">
    <property type="protein sequence ID" value="SEJ33096.1"/>
    <property type="molecule type" value="Genomic_DNA"/>
</dbReference>
<gene>
    <name evidence="1" type="ORF">SAMN05421637_1443</name>
</gene>
<organism evidence="1 2">
    <name type="scientific">Demequina mangrovi</name>
    <dbReference type="NCBI Taxonomy" id="1043493"/>
    <lineage>
        <taxon>Bacteria</taxon>
        <taxon>Bacillati</taxon>
        <taxon>Actinomycetota</taxon>
        <taxon>Actinomycetes</taxon>
        <taxon>Micrococcales</taxon>
        <taxon>Demequinaceae</taxon>
        <taxon>Demequina</taxon>
    </lineage>
</organism>
<dbReference type="AlphaFoldDB" id="A0A1H6XY37"/>
<name>A0A1H6XY37_9MICO</name>
<dbReference type="RefSeq" id="WP_042215018.1">
    <property type="nucleotide sequence ID" value="NZ_BBLU01000008.1"/>
</dbReference>
<evidence type="ECO:0000313" key="1">
    <source>
        <dbReference type="EMBL" id="SEJ33096.1"/>
    </source>
</evidence>
<protein>
    <recommendedName>
        <fullName evidence="3">FeoC like transcriptional regulator</fullName>
    </recommendedName>
</protein>
<proteinExistence type="predicted"/>
<sequence>MSGVFGAVMERLAAGESPRAAARTLGIPADLAETVAAEAERFGLVIRAGAACGTCTPGAASACAGCPFAR</sequence>
<keyword evidence="2" id="KW-1185">Reference proteome</keyword>
<dbReference type="Proteomes" id="UP000183315">
    <property type="component" value="Unassembled WGS sequence"/>
</dbReference>
<evidence type="ECO:0000313" key="2">
    <source>
        <dbReference type="Proteomes" id="UP000183315"/>
    </source>
</evidence>